<feature type="compositionally biased region" description="Basic and acidic residues" evidence="1">
    <location>
        <begin position="67"/>
        <end position="79"/>
    </location>
</feature>
<evidence type="ECO:0000313" key="4">
    <source>
        <dbReference type="Proteomes" id="UP000054740"/>
    </source>
</evidence>
<evidence type="ECO:0008006" key="5">
    <source>
        <dbReference type="Google" id="ProtNLM"/>
    </source>
</evidence>
<feature type="compositionally biased region" description="Gly residues" evidence="1">
    <location>
        <begin position="95"/>
        <end position="110"/>
    </location>
</feature>
<dbReference type="Proteomes" id="UP000054740">
    <property type="component" value="Unassembled WGS sequence"/>
</dbReference>
<sequence>MSIHRHERAHGARRIWPMLANAIVASVVAAFSTYGVAQITSGGGAGAQEQRQSDSSARSEPSGTPMHESHKPQSKDAAKGRAATAGKDQKPDGTTGFGNGLYGTGAGSNK</sequence>
<accession>A0A158HVS3</accession>
<feature type="transmembrane region" description="Helical" evidence="2">
    <location>
        <begin position="15"/>
        <end position="37"/>
    </location>
</feature>
<keyword evidence="2" id="KW-0812">Transmembrane</keyword>
<keyword evidence="4" id="KW-1185">Reference proteome</keyword>
<feature type="compositionally biased region" description="Polar residues" evidence="1">
    <location>
        <begin position="49"/>
        <end position="62"/>
    </location>
</feature>
<proteinExistence type="predicted"/>
<evidence type="ECO:0000313" key="3">
    <source>
        <dbReference type="EMBL" id="SAL48448.1"/>
    </source>
</evidence>
<keyword evidence="2" id="KW-1133">Transmembrane helix</keyword>
<reference evidence="4" key="1">
    <citation type="submission" date="2016-01" db="EMBL/GenBank/DDBJ databases">
        <authorList>
            <person name="Peeters C."/>
        </authorList>
    </citation>
    <scope>NUCLEOTIDE SEQUENCE [LARGE SCALE GENOMIC DNA]</scope>
</reference>
<dbReference type="RefSeq" id="WP_045454186.1">
    <property type="nucleotide sequence ID" value="NZ_AP014577.1"/>
</dbReference>
<keyword evidence="2" id="KW-0472">Membrane</keyword>
<evidence type="ECO:0000256" key="2">
    <source>
        <dbReference type="SAM" id="Phobius"/>
    </source>
</evidence>
<protein>
    <recommendedName>
        <fullName evidence="5">Beta-xylosidase</fullName>
    </recommendedName>
</protein>
<name>A0A158HVS3_CABCO</name>
<feature type="region of interest" description="Disordered" evidence="1">
    <location>
        <begin position="39"/>
        <end position="110"/>
    </location>
</feature>
<dbReference type="EMBL" id="FCNY02000009">
    <property type="protein sequence ID" value="SAL48448.1"/>
    <property type="molecule type" value="Genomic_DNA"/>
</dbReference>
<dbReference type="AlphaFoldDB" id="A0A158HVS3"/>
<evidence type="ECO:0000256" key="1">
    <source>
        <dbReference type="SAM" id="MobiDB-lite"/>
    </source>
</evidence>
<gene>
    <name evidence="3" type="ORF">AWB70_03872</name>
</gene>
<organism evidence="3 4">
    <name type="scientific">Caballeronia cordobensis</name>
    <name type="common">Burkholderia cordobensis</name>
    <dbReference type="NCBI Taxonomy" id="1353886"/>
    <lineage>
        <taxon>Bacteria</taxon>
        <taxon>Pseudomonadati</taxon>
        <taxon>Pseudomonadota</taxon>
        <taxon>Betaproteobacteria</taxon>
        <taxon>Burkholderiales</taxon>
        <taxon>Burkholderiaceae</taxon>
        <taxon>Caballeronia</taxon>
    </lineage>
</organism>